<dbReference type="AlphaFoldDB" id="A0A151GFA2"/>
<keyword evidence="3" id="KW-1185">Reference proteome</keyword>
<comment type="caution">
    <text evidence="2">The sequence shown here is derived from an EMBL/GenBank/DDBJ whole genome shotgun (WGS) entry which is preliminary data.</text>
</comment>
<evidence type="ECO:0000313" key="2">
    <source>
        <dbReference type="EMBL" id="KYK55764.1"/>
    </source>
</evidence>
<proteinExistence type="predicted"/>
<evidence type="ECO:0000259" key="1">
    <source>
        <dbReference type="Pfam" id="PF22980"/>
    </source>
</evidence>
<accession>A0A151GFA2</accession>
<evidence type="ECO:0000313" key="3">
    <source>
        <dbReference type="Proteomes" id="UP000076580"/>
    </source>
</evidence>
<feature type="domain" description="Myb-like DNA-binding" evidence="1">
    <location>
        <begin position="10"/>
        <end position="54"/>
    </location>
</feature>
<dbReference type="GeneID" id="63720371"/>
<sequence>MSPNSENAMARFLFAIIKQKNLKNVDWNLVASDPVLLEPISNGHAARMRFSRFRATVTVDEARRQHIIDDNNRVSKPLKKRASARRDHVKSESDFCSRLSAYKEFSPVSLGSPRIDTSPFMGNSPYMDDACDSLDRFLSPCSDDVTPAIVAKPVAMDGEGENGSSNLSTIADGSSDLFNAADFLAFDAAYGFGGCGTGSTAFHCQDMPELATAYPVTGDESTEWNRPAEESCLF</sequence>
<name>A0A151GFA2_DRECN</name>
<dbReference type="Pfam" id="PF22980">
    <property type="entry name" value="Myb_DNA-bind_8"/>
    <property type="match status" value="1"/>
</dbReference>
<dbReference type="EMBL" id="LAYC01000003">
    <property type="protein sequence ID" value="KYK55764.1"/>
    <property type="molecule type" value="Genomic_DNA"/>
</dbReference>
<organism evidence="2 3">
    <name type="scientific">Drechmeria coniospora</name>
    <name type="common">Nematophagous fungus</name>
    <name type="synonym">Meria coniospora</name>
    <dbReference type="NCBI Taxonomy" id="98403"/>
    <lineage>
        <taxon>Eukaryota</taxon>
        <taxon>Fungi</taxon>
        <taxon>Dikarya</taxon>
        <taxon>Ascomycota</taxon>
        <taxon>Pezizomycotina</taxon>
        <taxon>Sordariomycetes</taxon>
        <taxon>Hypocreomycetidae</taxon>
        <taxon>Hypocreales</taxon>
        <taxon>Ophiocordycipitaceae</taxon>
        <taxon>Drechmeria</taxon>
    </lineage>
</organism>
<protein>
    <recommendedName>
        <fullName evidence="1">Myb-like DNA-binding domain-containing protein</fullName>
    </recommendedName>
</protein>
<dbReference type="STRING" id="98403.A0A151GFA2"/>
<dbReference type="RefSeq" id="XP_040655116.1">
    <property type="nucleotide sequence ID" value="XM_040805012.1"/>
</dbReference>
<reference evidence="2 3" key="1">
    <citation type="journal article" date="2016" name="Sci. Rep.">
        <title>Insights into Adaptations to a Near-Obligate Nematode Endoparasitic Lifestyle from the Finished Genome of Drechmeria coniospora.</title>
        <authorList>
            <person name="Zhang L."/>
            <person name="Zhou Z."/>
            <person name="Guo Q."/>
            <person name="Fokkens L."/>
            <person name="Miskei M."/>
            <person name="Pocsi I."/>
            <person name="Zhang W."/>
            <person name="Chen M."/>
            <person name="Wang L."/>
            <person name="Sun Y."/>
            <person name="Donzelli B.G."/>
            <person name="Gibson D.M."/>
            <person name="Nelson D.R."/>
            <person name="Luo J.G."/>
            <person name="Rep M."/>
            <person name="Liu H."/>
            <person name="Yang S."/>
            <person name="Wang J."/>
            <person name="Krasnoff S.B."/>
            <person name="Xu Y."/>
            <person name="Molnar I."/>
            <person name="Lin M."/>
        </authorList>
    </citation>
    <scope>NUCLEOTIDE SEQUENCE [LARGE SCALE GENOMIC DNA]</scope>
    <source>
        <strain evidence="2 3">ARSEF 6962</strain>
    </source>
</reference>
<dbReference type="Proteomes" id="UP000076580">
    <property type="component" value="Chromosome 03"/>
</dbReference>
<dbReference type="InParanoid" id="A0A151GFA2"/>
<gene>
    <name evidence="2" type="ORF">DCS_07728</name>
</gene>
<dbReference type="InterPro" id="IPR054505">
    <property type="entry name" value="Myb_DNA-bind_8"/>
</dbReference>